<evidence type="ECO:0000256" key="7">
    <source>
        <dbReference type="ARBA" id="ARBA00023125"/>
    </source>
</evidence>
<keyword evidence="7" id="KW-0238">DNA-binding</keyword>
<dbReference type="EC" id="2.7.7.7" evidence="2"/>
<evidence type="ECO:0000256" key="4">
    <source>
        <dbReference type="ARBA" id="ARBA00022695"/>
    </source>
</evidence>
<protein>
    <recommendedName>
        <fullName evidence="2">DNA-directed DNA polymerase</fullName>
        <ecNumber evidence="2">2.7.7.7</ecNumber>
    </recommendedName>
</protein>
<reference evidence="10" key="2">
    <citation type="submission" date="2014-05" db="EMBL/GenBank/DDBJ databases">
        <title>The genome and life-stage specific transcriptomes of Globodera pallida elucidate key aspects of plant parasitism by a cyst nematode.</title>
        <authorList>
            <person name="Cotton J.A."/>
            <person name="Lilley C.J."/>
            <person name="Jones L.M."/>
            <person name="Kikuchi T."/>
            <person name="Reid A.J."/>
            <person name="Thorpe P."/>
            <person name="Tsai I.J."/>
            <person name="Beasley H."/>
            <person name="Blok V."/>
            <person name="Cock P.J.A."/>
            <person name="Van den Akker S.E."/>
            <person name="Holroyd N."/>
            <person name="Hunt M."/>
            <person name="Mantelin S."/>
            <person name="Naghra H."/>
            <person name="Pain A."/>
            <person name="Palomares-Rius J.E."/>
            <person name="Zarowiecki M."/>
            <person name="Berriman M."/>
            <person name="Jones J.T."/>
            <person name="Urwin P.E."/>
        </authorList>
    </citation>
    <scope>NUCLEOTIDE SEQUENCE [LARGE SCALE GENOMIC DNA]</scope>
    <source>
        <strain evidence="10">Lindley</strain>
    </source>
</reference>
<evidence type="ECO:0000256" key="3">
    <source>
        <dbReference type="ARBA" id="ARBA00022679"/>
    </source>
</evidence>
<dbReference type="SUPFAM" id="SSF53098">
    <property type="entry name" value="Ribonuclease H-like"/>
    <property type="match status" value="1"/>
</dbReference>
<dbReference type="InterPro" id="IPR004868">
    <property type="entry name" value="DNA-dir_DNA_pol_B_mt/vir"/>
</dbReference>
<keyword evidence="5" id="KW-0235">DNA replication</keyword>
<organism evidence="10 11">
    <name type="scientific">Globodera pallida</name>
    <name type="common">Potato cyst nematode worm</name>
    <name type="synonym">Heterodera pallida</name>
    <dbReference type="NCBI Taxonomy" id="36090"/>
    <lineage>
        <taxon>Eukaryota</taxon>
        <taxon>Metazoa</taxon>
        <taxon>Ecdysozoa</taxon>
        <taxon>Nematoda</taxon>
        <taxon>Chromadorea</taxon>
        <taxon>Rhabditida</taxon>
        <taxon>Tylenchina</taxon>
        <taxon>Tylenchomorpha</taxon>
        <taxon>Tylenchoidea</taxon>
        <taxon>Heteroderidae</taxon>
        <taxon>Heteroderinae</taxon>
        <taxon>Globodera</taxon>
    </lineage>
</organism>
<evidence type="ECO:0000313" key="10">
    <source>
        <dbReference type="Proteomes" id="UP000050741"/>
    </source>
</evidence>
<dbReference type="WBParaSite" id="GPLIN_001086100">
    <property type="protein sequence ID" value="GPLIN_001086100"/>
    <property type="gene ID" value="GPLIN_001086100"/>
</dbReference>
<evidence type="ECO:0000256" key="8">
    <source>
        <dbReference type="ARBA" id="ARBA00049244"/>
    </source>
</evidence>
<dbReference type="Proteomes" id="UP000050741">
    <property type="component" value="Unassembled WGS sequence"/>
</dbReference>
<comment type="catalytic activity">
    <reaction evidence="8">
        <text>DNA(n) + a 2'-deoxyribonucleoside 5'-triphosphate = DNA(n+1) + diphosphate</text>
        <dbReference type="Rhea" id="RHEA:22508"/>
        <dbReference type="Rhea" id="RHEA-COMP:17339"/>
        <dbReference type="Rhea" id="RHEA-COMP:17340"/>
        <dbReference type="ChEBI" id="CHEBI:33019"/>
        <dbReference type="ChEBI" id="CHEBI:61560"/>
        <dbReference type="ChEBI" id="CHEBI:173112"/>
        <dbReference type="EC" id="2.7.7.7"/>
    </reaction>
</comment>
<keyword evidence="4" id="KW-0548">Nucleotidyltransferase</keyword>
<evidence type="ECO:0000259" key="9">
    <source>
        <dbReference type="Pfam" id="PF03175"/>
    </source>
</evidence>
<keyword evidence="3" id="KW-0808">Transferase</keyword>
<dbReference type="GO" id="GO:0003887">
    <property type="term" value="F:DNA-directed DNA polymerase activity"/>
    <property type="evidence" value="ECO:0007669"/>
    <property type="project" value="UniProtKB-KW"/>
</dbReference>
<sequence>MERTVHVIVMGATSFFQTTTVMPTIWRTKHQPRWMDGATDNSGQFASGAACAICVAALHMPVSINVPLATPAWVAIVDDVEDHTQPTSLASSSQLERCQLNGPCLQIVRYSCTPNLSTNTCRCSLSLKFTPCVCPGNHQRRITFKDSINYFFCELDALVKSFDLPADLATVKPFFPYLYIQRQHLHQRLAGLPPMEFYAPDTMKADKREKFLRWYETNNNAFQLREQLIMYCTNDVAILRESVIRFRQLIGEHTQGLDPFTNASTAAGLALSTLRRCFLPANRLVHSPEGGYLRGGEPPPNHSATFGSLNWRTRVRKCRLGISRGWSLGPGTTSSPTCD</sequence>
<evidence type="ECO:0000256" key="5">
    <source>
        <dbReference type="ARBA" id="ARBA00022705"/>
    </source>
</evidence>
<keyword evidence="10" id="KW-1185">Reference proteome</keyword>
<evidence type="ECO:0000256" key="2">
    <source>
        <dbReference type="ARBA" id="ARBA00012417"/>
    </source>
</evidence>
<keyword evidence="6" id="KW-0239">DNA-directed DNA polymerase</keyword>
<reference evidence="10" key="1">
    <citation type="submission" date="2013-12" db="EMBL/GenBank/DDBJ databases">
        <authorList>
            <person name="Aslett M."/>
        </authorList>
    </citation>
    <scope>NUCLEOTIDE SEQUENCE [LARGE SCALE GENOMIC DNA]</scope>
    <source>
        <strain evidence="10">Lindley</strain>
    </source>
</reference>
<dbReference type="Pfam" id="PF03175">
    <property type="entry name" value="DNA_pol_B_2"/>
    <property type="match status" value="1"/>
</dbReference>
<dbReference type="GO" id="GO:0000166">
    <property type="term" value="F:nucleotide binding"/>
    <property type="evidence" value="ECO:0007669"/>
    <property type="project" value="InterPro"/>
</dbReference>
<feature type="domain" description="DNA-directed DNA polymerase family B mitochondria/virus" evidence="9">
    <location>
        <begin position="116"/>
        <end position="288"/>
    </location>
</feature>
<proteinExistence type="inferred from homology"/>
<dbReference type="AlphaFoldDB" id="A0A183CDA7"/>
<comment type="similarity">
    <text evidence="1">Belongs to the DNA polymerase type-B family.</text>
</comment>
<reference evidence="11" key="3">
    <citation type="submission" date="2016-06" db="UniProtKB">
        <authorList>
            <consortium name="WormBaseParasite"/>
        </authorList>
    </citation>
    <scope>IDENTIFICATION</scope>
</reference>
<dbReference type="GO" id="GO:0003677">
    <property type="term" value="F:DNA binding"/>
    <property type="evidence" value="ECO:0007669"/>
    <property type="project" value="UniProtKB-KW"/>
</dbReference>
<accession>A0A183CDA7</accession>
<evidence type="ECO:0000256" key="1">
    <source>
        <dbReference type="ARBA" id="ARBA00005755"/>
    </source>
</evidence>
<evidence type="ECO:0000313" key="11">
    <source>
        <dbReference type="WBParaSite" id="GPLIN_001086100"/>
    </source>
</evidence>
<evidence type="ECO:0000256" key="6">
    <source>
        <dbReference type="ARBA" id="ARBA00022932"/>
    </source>
</evidence>
<dbReference type="InterPro" id="IPR012337">
    <property type="entry name" value="RNaseH-like_sf"/>
</dbReference>
<dbReference type="GO" id="GO:0006260">
    <property type="term" value="P:DNA replication"/>
    <property type="evidence" value="ECO:0007669"/>
    <property type="project" value="UniProtKB-KW"/>
</dbReference>
<name>A0A183CDA7_GLOPA</name>